<evidence type="ECO:0000313" key="8">
    <source>
        <dbReference type="Proteomes" id="UP000250003"/>
    </source>
</evidence>
<feature type="domain" description="DNA mismatch repair protein MutS core" evidence="5">
    <location>
        <begin position="79"/>
        <end position="358"/>
    </location>
</feature>
<dbReference type="SUPFAM" id="SSF48334">
    <property type="entry name" value="DNA repair protein MutS, domain III"/>
    <property type="match status" value="1"/>
</dbReference>
<dbReference type="GO" id="GO:0030983">
    <property type="term" value="F:mismatched DNA binding"/>
    <property type="evidence" value="ECO:0007669"/>
    <property type="project" value="InterPro"/>
</dbReference>
<dbReference type="SMART" id="SM00533">
    <property type="entry name" value="MUTSd"/>
    <property type="match status" value="1"/>
</dbReference>
<feature type="transmembrane region" description="Helical" evidence="4">
    <location>
        <begin position="6"/>
        <end position="24"/>
    </location>
</feature>
<proteinExistence type="predicted"/>
<evidence type="ECO:0000256" key="1">
    <source>
        <dbReference type="ARBA" id="ARBA00022741"/>
    </source>
</evidence>
<reference evidence="8" key="1">
    <citation type="submission" date="2018-06" db="EMBL/GenBank/DDBJ databases">
        <title>Description of Blautia argi sp. nov., a new anaerobic isolated from dog feces.</title>
        <authorList>
            <person name="Chang Y.-H."/>
            <person name="Paek J."/>
            <person name="Shin Y."/>
        </authorList>
    </citation>
    <scope>NUCLEOTIDE SEQUENCE [LARGE SCALE GENOMIC DNA]</scope>
    <source>
        <strain evidence="8">KCTC 15426</strain>
    </source>
</reference>
<dbReference type="GO" id="GO:0006298">
    <property type="term" value="P:mismatch repair"/>
    <property type="evidence" value="ECO:0007669"/>
    <property type="project" value="InterPro"/>
</dbReference>
<evidence type="ECO:0000259" key="5">
    <source>
        <dbReference type="SMART" id="SM00533"/>
    </source>
</evidence>
<dbReference type="SMART" id="SM00534">
    <property type="entry name" value="MUTSac"/>
    <property type="match status" value="1"/>
</dbReference>
<evidence type="ECO:0000313" key="7">
    <source>
        <dbReference type="EMBL" id="AWY98345.1"/>
    </source>
</evidence>
<name>A0A2Z4UBB1_9FIRM</name>
<dbReference type="PANTHER" id="PTHR11361">
    <property type="entry name" value="DNA MISMATCH REPAIR PROTEIN MUTS FAMILY MEMBER"/>
    <property type="match status" value="1"/>
</dbReference>
<keyword evidence="8" id="KW-1185">Reference proteome</keyword>
<evidence type="ECO:0000256" key="2">
    <source>
        <dbReference type="ARBA" id="ARBA00022840"/>
    </source>
</evidence>
<keyword evidence="4" id="KW-1133">Transmembrane helix</keyword>
<keyword evidence="4" id="KW-0472">Membrane</keyword>
<dbReference type="AlphaFoldDB" id="A0A2Z4UBB1"/>
<protein>
    <submittedName>
        <fullName evidence="7">DNA mismatch repair protein MutS</fullName>
    </submittedName>
</protein>
<evidence type="ECO:0000259" key="6">
    <source>
        <dbReference type="SMART" id="SM00534"/>
    </source>
</evidence>
<accession>A0A2Z4UBB1</accession>
<keyword evidence="1" id="KW-0547">Nucleotide-binding</keyword>
<evidence type="ECO:0000256" key="4">
    <source>
        <dbReference type="SAM" id="Phobius"/>
    </source>
</evidence>
<dbReference type="InterPro" id="IPR036187">
    <property type="entry name" value="DNA_mismatch_repair_MutS_sf"/>
</dbReference>
<dbReference type="InterPro" id="IPR045076">
    <property type="entry name" value="MutS"/>
</dbReference>
<dbReference type="InterPro" id="IPR000432">
    <property type="entry name" value="DNA_mismatch_repair_MutS_C"/>
</dbReference>
<sequence>MKFFTPGIVLPIAFFVTVAIFIVLQNRGNKKLLLDRIKNSWGKIPQKEYTYEELEHIAQFFRQREKEEFSIDDITWNDLDMNRIFILMNQCTSPVGAERLYELLRRPVFEAEELKERQRLMEFFRTHETERHLVQTILSNIRRPGNVSVFEAVHVTSEVTIQGKKGQICCFAAFLLSLVCFILKPNPGVLIFLAVCGFNIATYWGKKGEIDAYLTSFRCVLQLLRAEKLLEKAGISELKTYEEQGRQYRKALSGFQKGAFWVTDRSSLGSSGLDDLLKDYIRMTTHIDLIKFHDMMKSMQEHMVEAEGLISLLGYLDSMISIASFREILPYYCLPDFDAGTQASMEVKELYHPLINNPVANSITARGGVLVTGSNASGKSTFLKNIAINAILAQTAYTCTAASYKAPFFKVMTSMALRDDLESGESYFIVEIRSLKRILDEAKKKENLLCIIDEVLRGTNTIERIAASSEILWNICGENVLSFAATHDIELSYILEDRYTNYHFEEEVRKEDVVFNYLLKEGRVTTRNAIRLLEMMKYGKKITEEARKAVEHFESAGLWEKIEE</sequence>
<dbReference type="OrthoDB" id="9802448at2"/>
<dbReference type="Proteomes" id="UP000250003">
    <property type="component" value="Chromosome"/>
</dbReference>
<dbReference type="PANTHER" id="PTHR11361:SF152">
    <property type="entry name" value="DNA MISMATCH REPAIR PROTEIN"/>
    <property type="match status" value="1"/>
</dbReference>
<evidence type="ECO:0000256" key="3">
    <source>
        <dbReference type="ARBA" id="ARBA00023125"/>
    </source>
</evidence>
<dbReference type="Pfam" id="PF00488">
    <property type="entry name" value="MutS_V"/>
    <property type="match status" value="1"/>
</dbReference>
<dbReference type="KEGG" id="blau:DQQ01_09500"/>
<dbReference type="RefSeq" id="WP_111919834.1">
    <property type="nucleotide sequence ID" value="NZ_CAUWHR010000007.1"/>
</dbReference>
<keyword evidence="2" id="KW-0067">ATP-binding</keyword>
<dbReference type="Gene3D" id="3.40.50.300">
    <property type="entry name" value="P-loop containing nucleotide triphosphate hydrolases"/>
    <property type="match status" value="1"/>
</dbReference>
<dbReference type="GO" id="GO:0140664">
    <property type="term" value="F:ATP-dependent DNA damage sensor activity"/>
    <property type="evidence" value="ECO:0007669"/>
    <property type="project" value="InterPro"/>
</dbReference>
<dbReference type="InterPro" id="IPR027417">
    <property type="entry name" value="P-loop_NTPase"/>
</dbReference>
<keyword evidence="3" id="KW-0238">DNA-binding</keyword>
<gene>
    <name evidence="7" type="ORF">DQQ01_09500</name>
</gene>
<dbReference type="GO" id="GO:0005829">
    <property type="term" value="C:cytosol"/>
    <property type="evidence" value="ECO:0007669"/>
    <property type="project" value="TreeGrafter"/>
</dbReference>
<feature type="domain" description="DNA mismatch repair proteins mutS family" evidence="6">
    <location>
        <begin position="366"/>
        <end position="551"/>
    </location>
</feature>
<dbReference type="InterPro" id="IPR007696">
    <property type="entry name" value="DNA_mismatch_repair_MutS_core"/>
</dbReference>
<dbReference type="EMBL" id="CP030280">
    <property type="protein sequence ID" value="AWY98345.1"/>
    <property type="molecule type" value="Genomic_DNA"/>
</dbReference>
<dbReference type="SUPFAM" id="SSF52540">
    <property type="entry name" value="P-loop containing nucleoside triphosphate hydrolases"/>
    <property type="match status" value="1"/>
</dbReference>
<dbReference type="Gene3D" id="1.10.1420.10">
    <property type="match status" value="1"/>
</dbReference>
<dbReference type="GO" id="GO:0005524">
    <property type="term" value="F:ATP binding"/>
    <property type="evidence" value="ECO:0007669"/>
    <property type="project" value="UniProtKB-KW"/>
</dbReference>
<keyword evidence="4" id="KW-0812">Transmembrane</keyword>
<organism evidence="7 8">
    <name type="scientific">Blautia argi</name>
    <dbReference type="NCBI Taxonomy" id="1912897"/>
    <lineage>
        <taxon>Bacteria</taxon>
        <taxon>Bacillati</taxon>
        <taxon>Bacillota</taxon>
        <taxon>Clostridia</taxon>
        <taxon>Lachnospirales</taxon>
        <taxon>Lachnospiraceae</taxon>
        <taxon>Blautia</taxon>
    </lineage>
</organism>